<evidence type="ECO:0000256" key="7">
    <source>
        <dbReference type="ARBA" id="ARBA00048037"/>
    </source>
</evidence>
<comment type="catalytic activity">
    <reaction evidence="7">
        <text>L-lysyl-[lipoyl-carrier protein] + (R)-lipoate + ATP = N(6)-[(R)-lipoyl]-L-lysyl-[lipoyl-carrier protein] + AMP + diphosphate + H(+)</text>
        <dbReference type="Rhea" id="RHEA:49288"/>
        <dbReference type="Rhea" id="RHEA-COMP:10500"/>
        <dbReference type="Rhea" id="RHEA-COMP:10502"/>
        <dbReference type="ChEBI" id="CHEBI:15378"/>
        <dbReference type="ChEBI" id="CHEBI:29969"/>
        <dbReference type="ChEBI" id="CHEBI:30616"/>
        <dbReference type="ChEBI" id="CHEBI:33019"/>
        <dbReference type="ChEBI" id="CHEBI:83088"/>
        <dbReference type="ChEBI" id="CHEBI:83099"/>
        <dbReference type="ChEBI" id="CHEBI:456215"/>
        <dbReference type="EC" id="6.3.1.20"/>
    </reaction>
</comment>
<dbReference type="InterPro" id="IPR019491">
    <property type="entry name" value="Lipoate_protein_ligase_C"/>
</dbReference>
<dbReference type="Gene3D" id="3.30.390.50">
    <property type="entry name" value="CO dehydrogenase flavoprotein, C-terminal domain"/>
    <property type="match status" value="1"/>
</dbReference>
<evidence type="ECO:0000256" key="3">
    <source>
        <dbReference type="ARBA" id="ARBA00012367"/>
    </source>
</evidence>
<evidence type="ECO:0000256" key="1">
    <source>
        <dbReference type="ARBA" id="ARBA00005085"/>
    </source>
</evidence>
<dbReference type="EC" id="6.3.1.20" evidence="3"/>
<evidence type="ECO:0000259" key="8">
    <source>
        <dbReference type="PROSITE" id="PS51733"/>
    </source>
</evidence>
<evidence type="ECO:0000256" key="6">
    <source>
        <dbReference type="ARBA" id="ARBA00022840"/>
    </source>
</evidence>
<dbReference type="InterPro" id="IPR045864">
    <property type="entry name" value="aa-tRNA-synth_II/BPL/LPL"/>
</dbReference>
<sequence>MLHIALPDNKTRRLTFYLAMEEYVARHLKAADCFFIWQVEPTVIFGRNQLIDNEVNLDFCRRHNIQTYRRKSGGGCVYADMNNLMLSYITDDEGVGFTFNKYMGMLVTMLHRLGVDAKANGRNDVMLGNRKLSGSAFYRIPGRSILHSTLLYDTDIVNMVGAITPGELKLLSKGVESVRQRIDLLKNHITLNVDELREFAIKHFCDETYCLGEKEIEEIEHIEEEYLTDDFIYGNNPRYTVVKHKRIEGVGEFEVRIDMRHNVIHDVNLMGDYFLIGDLDNGLLKKLRGVPLTRESIRCILPDRIDDIIYNLEKEDFVNLLAG</sequence>
<dbReference type="SUPFAM" id="SSF55681">
    <property type="entry name" value="Class II aaRS and biotin synthetases"/>
    <property type="match status" value="1"/>
</dbReference>
<feature type="domain" description="BPL/LPL catalytic" evidence="8">
    <location>
        <begin position="28"/>
        <end position="212"/>
    </location>
</feature>
<proteinExistence type="predicted"/>
<organism evidence="9 10">
    <name type="scientific">Xylanibacter brevis</name>
    <dbReference type="NCBI Taxonomy" id="83231"/>
    <lineage>
        <taxon>Bacteria</taxon>
        <taxon>Pseudomonadati</taxon>
        <taxon>Bacteroidota</taxon>
        <taxon>Bacteroidia</taxon>
        <taxon>Bacteroidales</taxon>
        <taxon>Prevotellaceae</taxon>
        <taxon>Xylanibacter</taxon>
    </lineage>
</organism>
<comment type="pathway">
    <text evidence="1">Protein modification; protein lipoylation via exogenous pathway; protein N(6)-(lipoyl)lysine from lipoate: step 2/2.</text>
</comment>
<evidence type="ECO:0000256" key="5">
    <source>
        <dbReference type="ARBA" id="ARBA00022741"/>
    </source>
</evidence>
<keyword evidence="5" id="KW-0547">Nucleotide-binding</keyword>
<dbReference type="InterPro" id="IPR004562">
    <property type="entry name" value="LipoylTrfase_LipoateP_Ligase"/>
</dbReference>
<dbReference type="RefSeq" id="WP_094434291.1">
    <property type="nucleotide sequence ID" value="NZ_JADYTN010000016.1"/>
</dbReference>
<dbReference type="PANTHER" id="PTHR12561">
    <property type="entry name" value="LIPOATE-PROTEIN LIGASE"/>
    <property type="match status" value="1"/>
</dbReference>
<comment type="caution">
    <text evidence="9">The sequence shown here is derived from an EMBL/GenBank/DDBJ whole genome shotgun (WGS) entry which is preliminary data.</text>
</comment>
<gene>
    <name evidence="9" type="ORF">I6E12_08010</name>
</gene>
<protein>
    <recommendedName>
        <fullName evidence="3">lipoate--protein ligase</fullName>
        <ecNumber evidence="3">6.3.1.20</ecNumber>
    </recommendedName>
</protein>
<evidence type="ECO:0000313" key="9">
    <source>
        <dbReference type="EMBL" id="MCF2564054.1"/>
    </source>
</evidence>
<keyword evidence="4" id="KW-0436">Ligase</keyword>
<dbReference type="Gene3D" id="3.30.930.10">
    <property type="entry name" value="Bira Bifunctional Protein, Domain 2"/>
    <property type="match status" value="1"/>
</dbReference>
<dbReference type="Proteomes" id="UP001200470">
    <property type="component" value="Unassembled WGS sequence"/>
</dbReference>
<dbReference type="EMBL" id="JADYTN010000016">
    <property type="protein sequence ID" value="MCF2564054.1"/>
    <property type="molecule type" value="Genomic_DNA"/>
</dbReference>
<dbReference type="PANTHER" id="PTHR12561:SF3">
    <property type="entry name" value="LIPOYLTRANSFERASE 1, MITOCHONDRIAL"/>
    <property type="match status" value="1"/>
</dbReference>
<dbReference type="PROSITE" id="PS51733">
    <property type="entry name" value="BPL_LPL_CATALYTIC"/>
    <property type="match status" value="1"/>
</dbReference>
<reference evidence="9 10" key="1">
    <citation type="submission" date="2020-12" db="EMBL/GenBank/DDBJ databases">
        <title>Whole genome sequences of gut porcine anaerobes.</title>
        <authorList>
            <person name="Kubasova T."/>
            <person name="Jahodarova E."/>
            <person name="Rychlik I."/>
        </authorList>
    </citation>
    <scope>NUCLEOTIDE SEQUENCE [LARGE SCALE GENOMIC DNA]</scope>
    <source>
        <strain evidence="9 10">An925</strain>
    </source>
</reference>
<dbReference type="SUPFAM" id="SSF82649">
    <property type="entry name" value="SufE/NifU"/>
    <property type="match status" value="1"/>
</dbReference>
<keyword evidence="6" id="KW-0067">ATP-binding</keyword>
<dbReference type="Pfam" id="PF10437">
    <property type="entry name" value="Lip_prot_lig_C"/>
    <property type="match status" value="1"/>
</dbReference>
<dbReference type="InterPro" id="IPR004143">
    <property type="entry name" value="BPL_LPL_catalytic"/>
</dbReference>
<evidence type="ECO:0000313" key="10">
    <source>
        <dbReference type="Proteomes" id="UP001200470"/>
    </source>
</evidence>
<comment type="pathway">
    <text evidence="2">Protein modification; protein lipoylation via exogenous pathway; protein N(6)-(lipoyl)lysine from lipoate: step 1/2.</text>
</comment>
<dbReference type="CDD" id="cd16443">
    <property type="entry name" value="LplA"/>
    <property type="match status" value="1"/>
</dbReference>
<accession>A0ABS9CG68</accession>
<dbReference type="Pfam" id="PF21948">
    <property type="entry name" value="LplA-B_cat"/>
    <property type="match status" value="1"/>
</dbReference>
<name>A0ABS9CG68_9BACT</name>
<evidence type="ECO:0000256" key="2">
    <source>
        <dbReference type="ARBA" id="ARBA00005124"/>
    </source>
</evidence>
<evidence type="ECO:0000256" key="4">
    <source>
        <dbReference type="ARBA" id="ARBA00022598"/>
    </source>
</evidence>
<keyword evidence="10" id="KW-1185">Reference proteome</keyword>